<feature type="region of interest" description="Disordered" evidence="1">
    <location>
        <begin position="119"/>
        <end position="166"/>
    </location>
</feature>
<dbReference type="AlphaFoldDB" id="A0A0L0T3K0"/>
<feature type="compositionally biased region" description="Low complexity" evidence="1">
    <location>
        <begin position="216"/>
        <end position="231"/>
    </location>
</feature>
<evidence type="ECO:0000313" key="2">
    <source>
        <dbReference type="EMBL" id="KNE69312.1"/>
    </source>
</evidence>
<dbReference type="VEuPathDB" id="FungiDB:AMAG_19906"/>
<evidence type="ECO:0000256" key="1">
    <source>
        <dbReference type="SAM" id="MobiDB-lite"/>
    </source>
</evidence>
<proteinExistence type="predicted"/>
<reference evidence="2 3" key="1">
    <citation type="submission" date="2009-11" db="EMBL/GenBank/DDBJ databases">
        <title>Annotation of Allomyces macrogynus ATCC 38327.</title>
        <authorList>
            <consortium name="The Broad Institute Genome Sequencing Platform"/>
            <person name="Russ C."/>
            <person name="Cuomo C."/>
            <person name="Burger G."/>
            <person name="Gray M.W."/>
            <person name="Holland P.W.H."/>
            <person name="King N."/>
            <person name="Lang F.B.F."/>
            <person name="Roger A.J."/>
            <person name="Ruiz-Trillo I."/>
            <person name="Young S.K."/>
            <person name="Zeng Q."/>
            <person name="Gargeya S."/>
            <person name="Fitzgerald M."/>
            <person name="Haas B."/>
            <person name="Abouelleil A."/>
            <person name="Alvarado L."/>
            <person name="Arachchi H.M."/>
            <person name="Berlin A."/>
            <person name="Chapman S.B."/>
            <person name="Gearin G."/>
            <person name="Goldberg J."/>
            <person name="Griggs A."/>
            <person name="Gujja S."/>
            <person name="Hansen M."/>
            <person name="Heiman D."/>
            <person name="Howarth C."/>
            <person name="Larimer J."/>
            <person name="Lui A."/>
            <person name="MacDonald P.J.P."/>
            <person name="McCowen C."/>
            <person name="Montmayeur A."/>
            <person name="Murphy C."/>
            <person name="Neiman D."/>
            <person name="Pearson M."/>
            <person name="Priest M."/>
            <person name="Roberts A."/>
            <person name="Saif S."/>
            <person name="Shea T."/>
            <person name="Sisk P."/>
            <person name="Stolte C."/>
            <person name="Sykes S."/>
            <person name="Wortman J."/>
            <person name="Nusbaum C."/>
            <person name="Birren B."/>
        </authorList>
    </citation>
    <scope>NUCLEOTIDE SEQUENCE [LARGE SCALE GENOMIC DNA]</scope>
    <source>
        <strain evidence="2 3">ATCC 38327</strain>
    </source>
</reference>
<dbReference type="Proteomes" id="UP000054350">
    <property type="component" value="Unassembled WGS sequence"/>
</dbReference>
<protein>
    <submittedName>
        <fullName evidence="2">Uncharacterized protein</fullName>
    </submittedName>
</protein>
<sequence>MKVADMGAHAHAPLYVRAARTCARTRRRNWRRTSGPAARADRNVALGEVLADMRRKITRSLAEITEQTIANASAASPAFAAFVGGTGNGQHAGQAVPAVRAAGMGVTSQVPPSAYMFQTQRLQQQQPPQPAVTAQQYQQAPPPPPQPQYQNLQQPQHAHQQQQAALSAAAAASTGFYQTTPFTPAAAYTAARAKANATGTPAQGVRQSPGSTIQSPAVPAAAAKPAVAPPANGRGRGRPKKQVATPAAAPPANGSAAPKPPSAPQSRTLTTATAPESAVAAAVPLPSTTVLPAPPTSPHQPTTNSPGAREVADIRSPSLVPMPGRADEPMNIVPPSPPAARARAEDDAEMTEDEDHSERVGAAGASTNGATAGAVHGGHASPAKSKSPVARGGPSPVDRPAPAPATPRPATLDVPHVSPTASVSNGGGNTTPRARSADGDTDVGSTSHATATSAKISLQEQALASLSVEGENEAVTSDPIVEEPEDDVPPAAVPASPMKGGPIVVEVAFETVADAHAVGIVVEPVEVVTVAEFELGSPQRRP</sequence>
<accession>A0A0L0T3K0</accession>
<feature type="compositionally biased region" description="Pro residues" evidence="1">
    <location>
        <begin position="397"/>
        <end position="407"/>
    </location>
</feature>
<dbReference type="EMBL" id="GG745360">
    <property type="protein sequence ID" value="KNE69312.1"/>
    <property type="molecule type" value="Genomic_DNA"/>
</dbReference>
<evidence type="ECO:0000313" key="3">
    <source>
        <dbReference type="Proteomes" id="UP000054350"/>
    </source>
</evidence>
<feature type="compositionally biased region" description="Polar residues" evidence="1">
    <location>
        <begin position="205"/>
        <end position="215"/>
    </location>
</feature>
<feature type="region of interest" description="Disordered" evidence="1">
    <location>
        <begin position="199"/>
        <end position="496"/>
    </location>
</feature>
<feature type="compositionally biased region" description="Low complexity" evidence="1">
    <location>
        <begin position="119"/>
        <end position="139"/>
    </location>
</feature>
<feature type="compositionally biased region" description="Low complexity" evidence="1">
    <location>
        <begin position="361"/>
        <end position="380"/>
    </location>
</feature>
<feature type="compositionally biased region" description="Low complexity" evidence="1">
    <location>
        <begin position="148"/>
        <end position="166"/>
    </location>
</feature>
<feature type="compositionally biased region" description="Low complexity" evidence="1">
    <location>
        <begin position="264"/>
        <end position="290"/>
    </location>
</feature>
<keyword evidence="3" id="KW-1185">Reference proteome</keyword>
<gene>
    <name evidence="2" type="ORF">AMAG_19906</name>
</gene>
<reference evidence="3" key="2">
    <citation type="submission" date="2009-11" db="EMBL/GenBank/DDBJ databases">
        <title>The Genome Sequence of Allomyces macrogynus strain ATCC 38327.</title>
        <authorList>
            <consortium name="The Broad Institute Genome Sequencing Platform"/>
            <person name="Russ C."/>
            <person name="Cuomo C."/>
            <person name="Shea T."/>
            <person name="Young S.K."/>
            <person name="Zeng Q."/>
            <person name="Koehrsen M."/>
            <person name="Haas B."/>
            <person name="Borodovsky M."/>
            <person name="Guigo R."/>
            <person name="Alvarado L."/>
            <person name="Berlin A."/>
            <person name="Borenstein D."/>
            <person name="Chen Z."/>
            <person name="Engels R."/>
            <person name="Freedman E."/>
            <person name="Gellesch M."/>
            <person name="Goldberg J."/>
            <person name="Griggs A."/>
            <person name="Gujja S."/>
            <person name="Heiman D."/>
            <person name="Hepburn T."/>
            <person name="Howarth C."/>
            <person name="Jen D."/>
            <person name="Larson L."/>
            <person name="Lewis B."/>
            <person name="Mehta T."/>
            <person name="Park D."/>
            <person name="Pearson M."/>
            <person name="Roberts A."/>
            <person name="Saif S."/>
            <person name="Shenoy N."/>
            <person name="Sisk P."/>
            <person name="Stolte C."/>
            <person name="Sykes S."/>
            <person name="Walk T."/>
            <person name="White J."/>
            <person name="Yandava C."/>
            <person name="Burger G."/>
            <person name="Gray M.W."/>
            <person name="Holland P.W.H."/>
            <person name="King N."/>
            <person name="Lang F.B.F."/>
            <person name="Roger A.J."/>
            <person name="Ruiz-Trillo I."/>
            <person name="Lander E."/>
            <person name="Nusbaum C."/>
        </authorList>
    </citation>
    <scope>NUCLEOTIDE SEQUENCE [LARGE SCALE GENOMIC DNA]</scope>
    <source>
        <strain evidence="3">ATCC 38327</strain>
    </source>
</reference>
<feature type="compositionally biased region" description="Acidic residues" evidence="1">
    <location>
        <begin position="346"/>
        <end position="355"/>
    </location>
</feature>
<feature type="compositionally biased region" description="Low complexity" evidence="1">
    <location>
        <begin position="242"/>
        <end position="257"/>
    </location>
</feature>
<organism evidence="2 3">
    <name type="scientific">Allomyces macrogynus (strain ATCC 38327)</name>
    <name type="common">Allomyces javanicus var. macrogynus</name>
    <dbReference type="NCBI Taxonomy" id="578462"/>
    <lineage>
        <taxon>Eukaryota</taxon>
        <taxon>Fungi</taxon>
        <taxon>Fungi incertae sedis</taxon>
        <taxon>Blastocladiomycota</taxon>
        <taxon>Blastocladiomycetes</taxon>
        <taxon>Blastocladiales</taxon>
        <taxon>Blastocladiaceae</taxon>
        <taxon>Allomyces</taxon>
    </lineage>
</organism>
<name>A0A0L0T3K0_ALLM3</name>
<feature type="compositionally biased region" description="Polar residues" evidence="1">
    <location>
        <begin position="443"/>
        <end position="464"/>
    </location>
</feature>